<evidence type="ECO:0000313" key="3">
    <source>
        <dbReference type="Proteomes" id="UP001168821"/>
    </source>
</evidence>
<keyword evidence="1" id="KW-0677">Repeat</keyword>
<dbReference type="GO" id="GO:0034198">
    <property type="term" value="P:cellular response to amino acid starvation"/>
    <property type="evidence" value="ECO:0007669"/>
    <property type="project" value="TreeGrafter"/>
</dbReference>
<proteinExistence type="predicted"/>
<comment type="caution">
    <text evidence="2">The sequence shown here is derived from an EMBL/GenBank/DDBJ whole genome shotgun (WGS) entry which is preliminary data.</text>
</comment>
<accession>A0AA38HGX4</accession>
<dbReference type="SUPFAM" id="SSF48371">
    <property type="entry name" value="ARM repeat"/>
    <property type="match status" value="1"/>
</dbReference>
<dbReference type="GO" id="GO:0019887">
    <property type="term" value="F:protein kinase regulator activity"/>
    <property type="evidence" value="ECO:0007669"/>
    <property type="project" value="TreeGrafter"/>
</dbReference>
<evidence type="ECO:0000256" key="1">
    <source>
        <dbReference type="ARBA" id="ARBA00022737"/>
    </source>
</evidence>
<dbReference type="PANTHER" id="PTHR23346">
    <property type="entry name" value="TRANSLATIONAL ACTIVATOR GCN1-RELATED"/>
    <property type="match status" value="1"/>
</dbReference>
<dbReference type="PANTHER" id="PTHR23346:SF7">
    <property type="entry name" value="STALLED RIBOSOME SENSOR GCN1"/>
    <property type="match status" value="1"/>
</dbReference>
<name>A0AA38HGX4_9CUCU</name>
<dbReference type="GO" id="GO:0006417">
    <property type="term" value="P:regulation of translation"/>
    <property type="evidence" value="ECO:0007669"/>
    <property type="project" value="TreeGrafter"/>
</dbReference>
<sequence>MPVLQRALKDHSTSIKTQACRILGIMAGLADVKDLSYYFGDVIPRLQVALVDSNPEVRAESARALGLLASGMVAPISARLPPCLITISATQSG</sequence>
<dbReference type="InterPro" id="IPR016024">
    <property type="entry name" value="ARM-type_fold"/>
</dbReference>
<gene>
    <name evidence="2" type="ORF">Zmor_016398</name>
</gene>
<reference evidence="2" key="1">
    <citation type="journal article" date="2023" name="G3 (Bethesda)">
        <title>Whole genome assemblies of Zophobas morio and Tenebrio molitor.</title>
        <authorList>
            <person name="Kaur S."/>
            <person name="Stinson S.A."/>
            <person name="diCenzo G.C."/>
        </authorList>
    </citation>
    <scope>NUCLEOTIDE SEQUENCE</scope>
    <source>
        <strain evidence="2">QUZm001</strain>
    </source>
</reference>
<organism evidence="2 3">
    <name type="scientific">Zophobas morio</name>
    <dbReference type="NCBI Taxonomy" id="2755281"/>
    <lineage>
        <taxon>Eukaryota</taxon>
        <taxon>Metazoa</taxon>
        <taxon>Ecdysozoa</taxon>
        <taxon>Arthropoda</taxon>
        <taxon>Hexapoda</taxon>
        <taxon>Insecta</taxon>
        <taxon>Pterygota</taxon>
        <taxon>Neoptera</taxon>
        <taxon>Endopterygota</taxon>
        <taxon>Coleoptera</taxon>
        <taxon>Polyphaga</taxon>
        <taxon>Cucujiformia</taxon>
        <taxon>Tenebrionidae</taxon>
        <taxon>Zophobas</taxon>
    </lineage>
</organism>
<protein>
    <submittedName>
        <fullName evidence="2">Uncharacterized protein</fullName>
    </submittedName>
</protein>
<dbReference type="InterPro" id="IPR011989">
    <property type="entry name" value="ARM-like"/>
</dbReference>
<dbReference type="EMBL" id="JALNTZ010004131">
    <property type="protein sequence ID" value="KAJ3615462.1"/>
    <property type="molecule type" value="Genomic_DNA"/>
</dbReference>
<dbReference type="Proteomes" id="UP001168821">
    <property type="component" value="Unassembled WGS sequence"/>
</dbReference>
<dbReference type="GO" id="GO:0005829">
    <property type="term" value="C:cytosol"/>
    <property type="evidence" value="ECO:0007669"/>
    <property type="project" value="TreeGrafter"/>
</dbReference>
<dbReference type="Gene3D" id="1.25.10.10">
    <property type="entry name" value="Leucine-rich Repeat Variant"/>
    <property type="match status" value="1"/>
</dbReference>
<evidence type="ECO:0000313" key="2">
    <source>
        <dbReference type="EMBL" id="KAJ3615462.1"/>
    </source>
</evidence>
<keyword evidence="3" id="KW-1185">Reference proteome</keyword>
<dbReference type="Pfam" id="PF24984">
    <property type="entry name" value="HEAT_EF3_GNC1"/>
    <property type="match status" value="1"/>
</dbReference>
<dbReference type="AlphaFoldDB" id="A0AA38HGX4"/>